<dbReference type="EMBL" id="CAMPGE010028626">
    <property type="protein sequence ID" value="CAI2386138.1"/>
    <property type="molecule type" value="Genomic_DNA"/>
</dbReference>
<proteinExistence type="predicted"/>
<reference evidence="2" key="1">
    <citation type="submission" date="2023-07" db="EMBL/GenBank/DDBJ databases">
        <authorList>
            <consortium name="AG Swart"/>
            <person name="Singh M."/>
            <person name="Singh A."/>
            <person name="Seah K."/>
            <person name="Emmerich C."/>
        </authorList>
    </citation>
    <scope>NUCLEOTIDE SEQUENCE</scope>
    <source>
        <strain evidence="2">DP1</strain>
    </source>
</reference>
<name>A0AAD2DB09_EUPCR</name>
<protein>
    <recommendedName>
        <fullName evidence="4">MULE transposase domain-containing protein</fullName>
    </recommendedName>
</protein>
<evidence type="ECO:0000313" key="3">
    <source>
        <dbReference type="Proteomes" id="UP001295684"/>
    </source>
</evidence>
<dbReference type="AlphaFoldDB" id="A0AAD2DB09"/>
<evidence type="ECO:0000313" key="2">
    <source>
        <dbReference type="EMBL" id="CAI2386138.1"/>
    </source>
</evidence>
<comment type="caution">
    <text evidence="2">The sequence shown here is derived from an EMBL/GenBank/DDBJ whole genome shotgun (WGS) entry which is preliminary data.</text>
</comment>
<feature type="compositionally biased region" description="Polar residues" evidence="1">
    <location>
        <begin position="733"/>
        <end position="748"/>
    </location>
</feature>
<sequence length="757" mass="86821">MQSEEAQLKVQKMVAKQQETIINNLINNLADMAGIKAPIFTKSFMVKVKYLNKGRMLASNPNNYYELCTSVYKCFPEIYNIDDCYIYFNDWESDRAAVKEDDDVQAAYKLMNLKKGNILTFYVENRKQRKVIEGDLDADKIAKIKLDMKLKNPDSFENAMLVRSGYVYEFVSHAKKAYSFRCDDFRRGCKGKWYMHEADLEGLGIEHSAHSLLKEEHKALEVSSEIAKTALSIVPFLDMKGELPYKVSYSTFKKVISKLLEQDFRLTRDDLVNCFVSLGTDWNLLSKRILDNLISKIKARLSVRTSGGCDCTQLRTVEGAPFCRNIIEAKVEDMKQFLIFFYSTFHEMIAKESKTLYISGSYAKYVTPDWSETIFVKAFKNGCCIPVCTFMTQSSSEDAFKAGFQFLKEEMQLSPNEIVIDPNADLTRAAISVFGNETKYQTCSYFVHKHINQKAIRSGVLNDKGDQNIRKLLWCLKALAFRPKEEVLTYFSKVQGFYKRFCEAYDKTAKMFEELFLKKLNVEYWNMNHLLSEPNDKRQRYLEMNRRLEIHDVLVERFLKGCAGINGFNKGLAEIERKARFMIERNELANIQVEDLDEATILKDLIHSRFKIEQVMSHAFQIPSKDRAIDLAYNPSMSNLKSITDRVPSTTFSMEPAVSMFSVQNNSSEPNSSDVSMTNVEAPKDIMNIEEGKIDDSQTQGTQKENFVNQFDTQFNDTLVGDGFLPVEQTPATPYTPHTLTGATQRPSQGDGVRKVI</sequence>
<evidence type="ECO:0008006" key="4">
    <source>
        <dbReference type="Google" id="ProtNLM"/>
    </source>
</evidence>
<organism evidence="2 3">
    <name type="scientific">Euplotes crassus</name>
    <dbReference type="NCBI Taxonomy" id="5936"/>
    <lineage>
        <taxon>Eukaryota</taxon>
        <taxon>Sar</taxon>
        <taxon>Alveolata</taxon>
        <taxon>Ciliophora</taxon>
        <taxon>Intramacronucleata</taxon>
        <taxon>Spirotrichea</taxon>
        <taxon>Hypotrichia</taxon>
        <taxon>Euplotida</taxon>
        <taxon>Euplotidae</taxon>
        <taxon>Moneuplotes</taxon>
    </lineage>
</organism>
<dbReference type="SUPFAM" id="SSF54277">
    <property type="entry name" value="CAD &amp; PB1 domains"/>
    <property type="match status" value="1"/>
</dbReference>
<gene>
    <name evidence="2" type="ORF">ECRASSUSDP1_LOCUS27741</name>
</gene>
<accession>A0AAD2DB09</accession>
<dbReference type="Proteomes" id="UP001295684">
    <property type="component" value="Unassembled WGS sequence"/>
</dbReference>
<keyword evidence="3" id="KW-1185">Reference proteome</keyword>
<evidence type="ECO:0000256" key="1">
    <source>
        <dbReference type="SAM" id="MobiDB-lite"/>
    </source>
</evidence>
<feature type="region of interest" description="Disordered" evidence="1">
    <location>
        <begin position="733"/>
        <end position="757"/>
    </location>
</feature>